<gene>
    <name evidence="1" type="ORF">RUN1744_v1_240051</name>
    <name evidence="2" type="ORF">TF3108_v1_320052</name>
</gene>
<evidence type="ECO:0000313" key="1">
    <source>
        <dbReference type="EMBL" id="CUV22742.1"/>
    </source>
</evidence>
<protein>
    <submittedName>
        <fullName evidence="2">Uncharacterized protein</fullName>
    </submittedName>
</protein>
<dbReference type="EMBL" id="LN899823">
    <property type="protein sequence ID" value="CUV22742.1"/>
    <property type="molecule type" value="Genomic_DNA"/>
</dbReference>
<proteinExistence type="predicted"/>
<sequence>MTWAGTINVLRPGITNLDPARPGFPAATSARYRQRASRNVELEAYRPRLVELVEIAFDGHGHRRERLAASGLGLRSCPKGRAHFPLLRGPVRI</sequence>
<name>A0A0S4VYP7_RALSL</name>
<evidence type="ECO:0000313" key="2">
    <source>
        <dbReference type="EMBL" id="CUV39708.1"/>
    </source>
</evidence>
<accession>A0A0S4VYP7</accession>
<reference evidence="2" key="1">
    <citation type="submission" date="2015-10" db="EMBL/GenBank/DDBJ databases">
        <authorList>
            <person name="Gilbert D.G."/>
        </authorList>
    </citation>
    <scope>NUCLEOTIDE SEQUENCE</scope>
    <source>
        <strain evidence="2">Phyl III-seqv23</strain>
    </source>
</reference>
<dbReference type="EMBL" id="LN899826">
    <property type="protein sequence ID" value="CUV39708.1"/>
    <property type="molecule type" value="Genomic_DNA"/>
</dbReference>
<organism evidence="2">
    <name type="scientific">Ralstonia solanacearum</name>
    <name type="common">Pseudomonas solanacearum</name>
    <dbReference type="NCBI Taxonomy" id="305"/>
    <lineage>
        <taxon>Bacteria</taxon>
        <taxon>Pseudomonadati</taxon>
        <taxon>Pseudomonadota</taxon>
        <taxon>Betaproteobacteria</taxon>
        <taxon>Burkholderiales</taxon>
        <taxon>Burkholderiaceae</taxon>
        <taxon>Ralstonia</taxon>
        <taxon>Ralstonia solanacearum species complex</taxon>
    </lineage>
</organism>
<dbReference type="AlphaFoldDB" id="A0A0S4VYP7"/>